<evidence type="ECO:0000313" key="2">
    <source>
        <dbReference type="EMBL" id="MPL75404.1"/>
    </source>
</evidence>
<sequence length="539" mass="60392">MLIKKILMKNIRIILLFSMIVFLTCSFSFAESSTDTQKNTISDQSNLNSANFVNDSGEVSLIANNKESMNKSKEITQTKYKTAQITGPKTLSQSKILISAKYVKTYTEKYGKLPDYVTISNYNYSMPEFMYLLSKTINYKYKNIKTDILAKYGIKDPTSPTGNSINKKITKKAYYSLATNIFSYIDKYNTAPKYASSSFGKVQYQTAIYGFSRILAYTYSYNSLPSYLSLNIKNTNSINKKMPKYTQTNPNIQNNSGNNSENVKPTKLSQNSILVASSSIKSYVEKNGKLPNYVTISNYKYSIPEYLYLISKLISSKYGGSNGDIIVKYGIKNPSSPSGASINRIFTKTEYYDISKRISTFIENNKQSPNYVSSKYGNIQYQTIMYGLVKVGDYINKNKVLPNSLSLNVPISSSINKYLPIFNQSGNLNNSSVSSKLLGSNDLGTVEIIGAFGNIKSDAKVAFVIGLTPLESSIKKALYDSIVSQNVQDYCYYIYMINVTKASSGYDEEKIYAEALANEFAQPHITNSNYNLVVNIPEE</sequence>
<accession>A0A644U8X8</accession>
<organism evidence="2">
    <name type="scientific">bioreactor metagenome</name>
    <dbReference type="NCBI Taxonomy" id="1076179"/>
    <lineage>
        <taxon>unclassified sequences</taxon>
        <taxon>metagenomes</taxon>
        <taxon>ecological metagenomes</taxon>
    </lineage>
</organism>
<gene>
    <name evidence="2" type="ORF">SDC9_21228</name>
</gene>
<reference evidence="2" key="1">
    <citation type="submission" date="2019-08" db="EMBL/GenBank/DDBJ databases">
        <authorList>
            <person name="Kucharzyk K."/>
            <person name="Murdoch R.W."/>
            <person name="Higgins S."/>
            <person name="Loffler F."/>
        </authorList>
    </citation>
    <scope>NUCLEOTIDE SEQUENCE</scope>
</reference>
<feature type="region of interest" description="Disordered" evidence="1">
    <location>
        <begin position="246"/>
        <end position="266"/>
    </location>
</feature>
<dbReference type="EMBL" id="VSSQ01000088">
    <property type="protein sequence ID" value="MPL75404.1"/>
    <property type="molecule type" value="Genomic_DNA"/>
</dbReference>
<dbReference type="AlphaFoldDB" id="A0A644U8X8"/>
<protein>
    <submittedName>
        <fullName evidence="2">Uncharacterized protein</fullName>
    </submittedName>
</protein>
<dbReference type="Pfam" id="PF09373">
    <property type="entry name" value="PMBR"/>
    <property type="match status" value="2"/>
</dbReference>
<evidence type="ECO:0000256" key="1">
    <source>
        <dbReference type="SAM" id="MobiDB-lite"/>
    </source>
</evidence>
<name>A0A644U8X8_9ZZZZ</name>
<comment type="caution">
    <text evidence="2">The sequence shown here is derived from an EMBL/GenBank/DDBJ whole genome shotgun (WGS) entry which is preliminary data.</text>
</comment>
<dbReference type="InterPro" id="IPR018975">
    <property type="entry name" value="Pseudomurein-binding_repeat"/>
</dbReference>
<feature type="compositionally biased region" description="Low complexity" evidence="1">
    <location>
        <begin position="249"/>
        <end position="262"/>
    </location>
</feature>
<proteinExistence type="predicted"/>